<evidence type="ECO:0000256" key="9">
    <source>
        <dbReference type="SAM" id="MobiDB-lite"/>
    </source>
</evidence>
<evidence type="ECO:0000256" key="10">
    <source>
        <dbReference type="SAM" id="Phobius"/>
    </source>
</evidence>
<evidence type="ECO:0000313" key="11">
    <source>
        <dbReference type="EMBL" id="CAD9625812.1"/>
    </source>
</evidence>
<dbReference type="EMBL" id="HBGW01074743">
    <property type="protein sequence ID" value="CAD9625812.1"/>
    <property type="molecule type" value="Transcribed_RNA"/>
</dbReference>
<feature type="transmembrane region" description="Helical" evidence="10">
    <location>
        <begin position="20"/>
        <end position="36"/>
    </location>
</feature>
<evidence type="ECO:0000256" key="1">
    <source>
        <dbReference type="ARBA" id="ARBA00004477"/>
    </source>
</evidence>
<dbReference type="PANTHER" id="PTHR13202">
    <property type="entry name" value="MICROSOMAL SIGNAL PEPTIDASE 12 KDA SUBUNIT"/>
    <property type="match status" value="1"/>
</dbReference>
<comment type="subcellular location">
    <subcellularLocation>
        <location evidence="1">Endoplasmic reticulum membrane</location>
        <topology evidence="1">Multi-pass membrane protein</topology>
    </subcellularLocation>
</comment>
<evidence type="ECO:0000256" key="7">
    <source>
        <dbReference type="ARBA" id="ARBA00023136"/>
    </source>
</evidence>
<keyword evidence="4 10" id="KW-0812">Transmembrane</keyword>
<keyword evidence="7 10" id="KW-0472">Membrane</keyword>
<evidence type="ECO:0000256" key="8">
    <source>
        <dbReference type="ARBA" id="ARBA00045204"/>
    </source>
</evidence>
<feature type="region of interest" description="Disordered" evidence="9">
    <location>
        <begin position="79"/>
        <end position="99"/>
    </location>
</feature>
<dbReference type="PANTHER" id="PTHR13202:SF0">
    <property type="entry name" value="SIGNAL PEPTIDASE COMPLEX SUBUNIT 1"/>
    <property type="match status" value="1"/>
</dbReference>
<evidence type="ECO:0000256" key="3">
    <source>
        <dbReference type="ARBA" id="ARBA00017059"/>
    </source>
</evidence>
<dbReference type="AlphaFoldDB" id="A0A7S2M5L0"/>
<evidence type="ECO:0000256" key="2">
    <source>
        <dbReference type="ARBA" id="ARBA00005245"/>
    </source>
</evidence>
<sequence>MLRSGSMDFVGQKRSFNLQWIVIYAAGVIGFIYGYIEKRFLYTFYCIFGATMAVSLLCVPSWPIWNRHPVEWVEPREEAEEEVQKAPSKKKGKGSKKKD</sequence>
<dbReference type="Pfam" id="PF06645">
    <property type="entry name" value="SPC12"/>
    <property type="match status" value="1"/>
</dbReference>
<evidence type="ECO:0000256" key="6">
    <source>
        <dbReference type="ARBA" id="ARBA00022989"/>
    </source>
</evidence>
<evidence type="ECO:0000256" key="4">
    <source>
        <dbReference type="ARBA" id="ARBA00022692"/>
    </source>
</evidence>
<feature type="transmembrane region" description="Helical" evidence="10">
    <location>
        <begin position="42"/>
        <end position="59"/>
    </location>
</feature>
<reference evidence="11" key="1">
    <citation type="submission" date="2021-01" db="EMBL/GenBank/DDBJ databases">
        <authorList>
            <person name="Corre E."/>
            <person name="Pelletier E."/>
            <person name="Niang G."/>
            <person name="Scheremetjew M."/>
            <person name="Finn R."/>
            <person name="Kale V."/>
            <person name="Holt S."/>
            <person name="Cochrane G."/>
            <person name="Meng A."/>
            <person name="Brown T."/>
            <person name="Cohen L."/>
        </authorList>
    </citation>
    <scope>NUCLEOTIDE SEQUENCE</scope>
    <source>
        <strain evidence="11">RCC3387</strain>
    </source>
</reference>
<comment type="function">
    <text evidence="8">Component of the signal peptidase complex (SPC) which catalyzes the cleavage of N-terminal signal sequences from nascent proteins as they are translocated into the lumen of the endoplasmic reticulum. Dispensable for SPC enzymatic activity.</text>
</comment>
<comment type="similarity">
    <text evidence="2">Belongs to the SPCS1 family.</text>
</comment>
<keyword evidence="6 10" id="KW-1133">Transmembrane helix</keyword>
<name>A0A7S2M5L0_9DINO</name>
<gene>
    <name evidence="11" type="ORF">BRAN1462_LOCUS47595</name>
</gene>
<keyword evidence="5" id="KW-0256">Endoplasmic reticulum</keyword>
<dbReference type="GO" id="GO:0045047">
    <property type="term" value="P:protein targeting to ER"/>
    <property type="evidence" value="ECO:0007669"/>
    <property type="project" value="TreeGrafter"/>
</dbReference>
<dbReference type="GO" id="GO:0005787">
    <property type="term" value="C:signal peptidase complex"/>
    <property type="evidence" value="ECO:0007669"/>
    <property type="project" value="InterPro"/>
</dbReference>
<evidence type="ECO:0000256" key="5">
    <source>
        <dbReference type="ARBA" id="ARBA00022824"/>
    </source>
</evidence>
<feature type="compositionally biased region" description="Basic residues" evidence="9">
    <location>
        <begin position="87"/>
        <end position="99"/>
    </location>
</feature>
<protein>
    <recommendedName>
        <fullName evidence="3">Signal peptidase complex subunit 1</fullName>
    </recommendedName>
</protein>
<dbReference type="InterPro" id="IPR009542">
    <property type="entry name" value="Spc1/SPCS1"/>
</dbReference>
<organism evidence="11">
    <name type="scientific">Zooxanthella nutricula</name>
    <dbReference type="NCBI Taxonomy" id="1333877"/>
    <lineage>
        <taxon>Eukaryota</taxon>
        <taxon>Sar</taxon>
        <taxon>Alveolata</taxon>
        <taxon>Dinophyceae</taxon>
        <taxon>Peridiniales</taxon>
        <taxon>Peridiniales incertae sedis</taxon>
        <taxon>Zooxanthella</taxon>
    </lineage>
</organism>
<accession>A0A7S2M5L0</accession>
<dbReference type="GO" id="GO:0006465">
    <property type="term" value="P:signal peptide processing"/>
    <property type="evidence" value="ECO:0007669"/>
    <property type="project" value="InterPro"/>
</dbReference>
<proteinExistence type="inferred from homology"/>